<evidence type="ECO:0000256" key="3">
    <source>
        <dbReference type="ARBA" id="ARBA00022475"/>
    </source>
</evidence>
<dbReference type="EMBL" id="DVMU01000046">
    <property type="protein sequence ID" value="HIU33307.1"/>
    <property type="molecule type" value="Genomic_DNA"/>
</dbReference>
<feature type="transmembrane region" description="Helical" evidence="7">
    <location>
        <begin position="7"/>
        <end position="26"/>
    </location>
</feature>
<feature type="domain" description="Sulfatase N-terminal" evidence="8">
    <location>
        <begin position="249"/>
        <end position="506"/>
    </location>
</feature>
<dbReference type="InterPro" id="IPR000917">
    <property type="entry name" value="Sulfatase_N"/>
</dbReference>
<name>A0A9D1IBU8_9FIRM</name>
<dbReference type="InterPro" id="IPR017850">
    <property type="entry name" value="Alkaline_phosphatase_core_sf"/>
</dbReference>
<reference evidence="9" key="1">
    <citation type="submission" date="2020-10" db="EMBL/GenBank/DDBJ databases">
        <authorList>
            <person name="Gilroy R."/>
        </authorList>
    </citation>
    <scope>NUCLEOTIDE SEQUENCE</scope>
    <source>
        <strain evidence="9">ChiHcec3-11533</strain>
    </source>
</reference>
<protein>
    <submittedName>
        <fullName evidence="9">LTA synthase family protein</fullName>
    </submittedName>
</protein>
<evidence type="ECO:0000259" key="8">
    <source>
        <dbReference type="Pfam" id="PF00884"/>
    </source>
</evidence>
<dbReference type="SUPFAM" id="SSF53649">
    <property type="entry name" value="Alkaline phosphatase-like"/>
    <property type="match status" value="1"/>
</dbReference>
<keyword evidence="4 7" id="KW-0812">Transmembrane</keyword>
<reference evidence="9" key="2">
    <citation type="journal article" date="2021" name="PeerJ">
        <title>Extensive microbial diversity within the chicken gut microbiome revealed by metagenomics and culture.</title>
        <authorList>
            <person name="Gilroy R."/>
            <person name="Ravi A."/>
            <person name="Getino M."/>
            <person name="Pursley I."/>
            <person name="Horton D.L."/>
            <person name="Alikhan N.F."/>
            <person name="Baker D."/>
            <person name="Gharbi K."/>
            <person name="Hall N."/>
            <person name="Watson M."/>
            <person name="Adriaenssens E.M."/>
            <person name="Foster-Nyarko E."/>
            <person name="Jarju S."/>
            <person name="Secka A."/>
            <person name="Antonio M."/>
            <person name="Oren A."/>
            <person name="Chaudhuri R.R."/>
            <person name="La Ragione R."/>
            <person name="Hildebrand F."/>
            <person name="Pallen M.J."/>
        </authorList>
    </citation>
    <scope>NUCLEOTIDE SEQUENCE</scope>
    <source>
        <strain evidence="9">ChiHcec3-11533</strain>
    </source>
</reference>
<dbReference type="PANTHER" id="PTHR47371">
    <property type="entry name" value="LIPOTEICHOIC ACID SYNTHASE"/>
    <property type="match status" value="1"/>
</dbReference>
<evidence type="ECO:0000313" key="9">
    <source>
        <dbReference type="EMBL" id="HIU33307.1"/>
    </source>
</evidence>
<evidence type="ECO:0000256" key="6">
    <source>
        <dbReference type="ARBA" id="ARBA00023136"/>
    </source>
</evidence>
<accession>A0A9D1IBU8</accession>
<evidence type="ECO:0000256" key="4">
    <source>
        <dbReference type="ARBA" id="ARBA00022692"/>
    </source>
</evidence>
<evidence type="ECO:0000256" key="5">
    <source>
        <dbReference type="ARBA" id="ARBA00022989"/>
    </source>
</evidence>
<organism evidence="9 10">
    <name type="scientific">Candidatus Pullichristensenella excrementigallinarum</name>
    <dbReference type="NCBI Taxonomy" id="2840907"/>
    <lineage>
        <taxon>Bacteria</taxon>
        <taxon>Bacillati</taxon>
        <taxon>Bacillota</taxon>
        <taxon>Clostridia</taxon>
        <taxon>Candidatus Pullichristensenella</taxon>
    </lineage>
</organism>
<keyword evidence="3" id="KW-1003">Cell membrane</keyword>
<comment type="pathway">
    <text evidence="2">Cell wall biogenesis; lipoteichoic acid biosynthesis.</text>
</comment>
<comment type="caution">
    <text evidence="9">The sequence shown here is derived from an EMBL/GenBank/DDBJ whole genome shotgun (WGS) entry which is preliminary data.</text>
</comment>
<feature type="transmembrane region" description="Helical" evidence="7">
    <location>
        <begin position="75"/>
        <end position="97"/>
    </location>
</feature>
<evidence type="ECO:0000256" key="7">
    <source>
        <dbReference type="SAM" id="Phobius"/>
    </source>
</evidence>
<dbReference type="GO" id="GO:0005886">
    <property type="term" value="C:plasma membrane"/>
    <property type="evidence" value="ECO:0007669"/>
    <property type="project" value="UniProtKB-SubCell"/>
</dbReference>
<proteinExistence type="predicted"/>
<keyword evidence="5 7" id="KW-1133">Transmembrane helix</keyword>
<dbReference type="InterPro" id="IPR050448">
    <property type="entry name" value="OpgB/LTA_synthase_biosynth"/>
</dbReference>
<feature type="transmembrane region" description="Helical" evidence="7">
    <location>
        <begin position="153"/>
        <end position="174"/>
    </location>
</feature>
<dbReference type="PANTHER" id="PTHR47371:SF3">
    <property type="entry name" value="PHOSPHOGLYCEROL TRANSFERASE I"/>
    <property type="match status" value="1"/>
</dbReference>
<keyword evidence="6 7" id="KW-0472">Membrane</keyword>
<evidence type="ECO:0000256" key="1">
    <source>
        <dbReference type="ARBA" id="ARBA00004651"/>
    </source>
</evidence>
<dbReference type="Pfam" id="PF00884">
    <property type="entry name" value="Sulfatase"/>
    <property type="match status" value="1"/>
</dbReference>
<comment type="subcellular location">
    <subcellularLocation>
        <location evidence="1">Cell membrane</location>
        <topology evidence="1">Multi-pass membrane protein</topology>
    </subcellularLocation>
</comment>
<gene>
    <name evidence="9" type="ORF">IAB02_01965</name>
</gene>
<dbReference type="Proteomes" id="UP000824072">
    <property type="component" value="Unassembled WGS sequence"/>
</dbReference>
<dbReference type="AlphaFoldDB" id="A0A9D1IBU8"/>
<sequence length="670" mass="76150">MSRKSAYLELLKQAIILLGISVLVVIEMEWLNHRSFSKFLLFLREHPVMFLVNVQIVFNTFMFGEMWRRRRAWRWTIFLMWMALGVANYMVTSYRILPFTTRDFLLIKDGLKMITVYFTWPEIIAMFGAIAALIAGIALLFIKMKPRKSFNRLASITVFVLILAVTLLTGKMAVEAKWINWERKSLVKAYSDFGFAYCFTYTFADFGIEKPEEYSEELVDEIAEDIVPVDKPLIVEPDETVEEPEEITPNILFVQMESFFDVNGLLDTEFSENPIPVFTELKEKWPSGALKVPSVGGGTANTEFEVLTGMNLDYFGAGEYPYNTVLSDTTCETICFNLKPLGYTATAIHNYMGTFYSRDTVYSQLGFHRFVSQEYMNDLEYNPLGWAKDRSLTGEILQALETTEGRDFVFTVTVQSHGKYPDTPIEGLDTIQVLSCREPVNEVMLSNFVNELYEVDQFIGELIAELETFDEPVVLVLYGDHLPALEVEDEGLECGDMFQTTYVIWNNFGMDFEAPDLEAYRLTANLLKQLGIDNGVLTHYHQAAAPYEDGDGYLALLRVLEYDMLYGDLVIYNGENPYEPTDLQMGTVPITISSATYSPSTGTFAVLGENFTPFSSIVVNGERLDTVFDNSGKILAKVASLEPDSEAYVGQFTKENEELSRTEIIKVQEK</sequence>
<dbReference type="Gene3D" id="3.40.720.10">
    <property type="entry name" value="Alkaline Phosphatase, subunit A"/>
    <property type="match status" value="1"/>
</dbReference>
<dbReference type="CDD" id="cd16015">
    <property type="entry name" value="LTA_synthase"/>
    <property type="match status" value="1"/>
</dbReference>
<feature type="transmembrane region" description="Helical" evidence="7">
    <location>
        <begin position="117"/>
        <end position="141"/>
    </location>
</feature>
<evidence type="ECO:0000256" key="2">
    <source>
        <dbReference type="ARBA" id="ARBA00004936"/>
    </source>
</evidence>
<evidence type="ECO:0000313" key="10">
    <source>
        <dbReference type="Proteomes" id="UP000824072"/>
    </source>
</evidence>
<feature type="transmembrane region" description="Helical" evidence="7">
    <location>
        <begin position="46"/>
        <end position="63"/>
    </location>
</feature>